<proteinExistence type="inferred from homology"/>
<comment type="similarity">
    <text evidence="1 7">Belongs to the glycosyl hydrolase 43 family.</text>
</comment>
<evidence type="ECO:0000256" key="8">
    <source>
        <dbReference type="SAM" id="SignalP"/>
    </source>
</evidence>
<keyword evidence="3 8" id="KW-0732">Signal</keyword>
<feature type="chain" id="PRO_5047327731" evidence="8">
    <location>
        <begin position="27"/>
        <end position="461"/>
    </location>
</feature>
<dbReference type="InterPro" id="IPR008979">
    <property type="entry name" value="Galactose-bd-like_sf"/>
</dbReference>
<comment type="caution">
    <text evidence="10">The sequence shown here is derived from an EMBL/GenBank/DDBJ whole genome shotgun (WGS) entry which is preliminary data.</text>
</comment>
<dbReference type="RefSeq" id="WP_192010322.1">
    <property type="nucleotide sequence ID" value="NZ_JACYTQ010000003.1"/>
</dbReference>
<evidence type="ECO:0000256" key="3">
    <source>
        <dbReference type="ARBA" id="ARBA00022729"/>
    </source>
</evidence>
<dbReference type="InterPro" id="IPR052176">
    <property type="entry name" value="Glycosyl_Hydrlase_43_Enz"/>
</dbReference>
<dbReference type="Gene3D" id="2.115.10.20">
    <property type="entry name" value="Glycosyl hydrolase domain, family 43"/>
    <property type="match status" value="1"/>
</dbReference>
<dbReference type="PANTHER" id="PTHR43772:SF2">
    <property type="entry name" value="PUTATIVE (AFU_ORTHOLOGUE AFUA_2G04480)-RELATED"/>
    <property type="match status" value="1"/>
</dbReference>
<keyword evidence="6 7" id="KW-0326">Glycosidase</keyword>
<evidence type="ECO:0000256" key="2">
    <source>
        <dbReference type="ARBA" id="ARBA00022651"/>
    </source>
</evidence>
<evidence type="ECO:0000256" key="6">
    <source>
        <dbReference type="ARBA" id="ARBA00023295"/>
    </source>
</evidence>
<dbReference type="SUPFAM" id="SSF49785">
    <property type="entry name" value="Galactose-binding domain-like"/>
    <property type="match status" value="1"/>
</dbReference>
<protein>
    <submittedName>
        <fullName evidence="10">Family 43 glycosylhydrolase</fullName>
    </submittedName>
</protein>
<feature type="signal peptide" evidence="8">
    <location>
        <begin position="1"/>
        <end position="26"/>
    </location>
</feature>
<dbReference type="CDD" id="cd08990">
    <property type="entry name" value="GH43_AXH_like"/>
    <property type="match status" value="1"/>
</dbReference>
<dbReference type="Gene3D" id="2.60.120.260">
    <property type="entry name" value="Galactose-binding domain-like"/>
    <property type="match status" value="1"/>
</dbReference>
<dbReference type="Pfam" id="PF03422">
    <property type="entry name" value="CBM_6"/>
    <property type="match status" value="1"/>
</dbReference>
<sequence length="461" mass="52096">MNIKNLFNRSIWTASLAVCTGTAVMAQNPLVRDQFTADPSAMVVGDRVYVYPSHDVYWEENNGRENWFCMQDYHVFSSENLTDWTDHGVILRQENVPWGNRTANSMWAPDCIESNGKYYFYFPDHSNASSVNGEGFTIGVAVADHPEGPFVPQAEPIKGVKGIDPNVFIDDDGQAYLYWSQGHIYGAKLKENMLELATEPVILQELPSKGLKEGPYMFKRKGSYYLTYPHVENKTERLEYALGNQPLGPFEFQGVIMDESPTGCWTNHHSIIDFKGQHYLFYHHNDYSPDFDKNRSIRADSLFFEADGRIRKVVPSLRGIGLSSAYEKVHLDRYSQLSETGATIAFLEESNPFLGWKTILGNQEGWVKFDAVDFGKGNAQNMTWRVRAPQGGKVQIRQGSKEGQVISEVELDRNAEWQSITVPVAHQPSGIQDLVLQGSGTIEVDWVRWEKPTEGLGSLSK</sequence>
<evidence type="ECO:0000259" key="9">
    <source>
        <dbReference type="SMART" id="SM00606"/>
    </source>
</evidence>
<evidence type="ECO:0000313" key="10">
    <source>
        <dbReference type="EMBL" id="MBD8489449.1"/>
    </source>
</evidence>
<dbReference type="EMBL" id="JACYTQ010000003">
    <property type="protein sequence ID" value="MBD8489449.1"/>
    <property type="molecule type" value="Genomic_DNA"/>
</dbReference>
<evidence type="ECO:0000256" key="4">
    <source>
        <dbReference type="ARBA" id="ARBA00022801"/>
    </source>
</evidence>
<keyword evidence="2" id="KW-0858">Xylan degradation</keyword>
<feature type="domain" description="Cellulose binding type IV" evidence="9">
    <location>
        <begin position="322"/>
        <end position="451"/>
    </location>
</feature>
<accession>A0ABR9AKV6</accession>
<dbReference type="CDD" id="cd04084">
    <property type="entry name" value="CBM6_xylanase-like"/>
    <property type="match status" value="1"/>
</dbReference>
<dbReference type="PANTHER" id="PTHR43772">
    <property type="entry name" value="ENDO-1,4-BETA-XYLANASE"/>
    <property type="match status" value="1"/>
</dbReference>
<keyword evidence="2" id="KW-0624">Polysaccharide degradation</keyword>
<name>A0ABR9AKV6_9BACT</name>
<gene>
    <name evidence="10" type="ORF">IFO69_11905</name>
</gene>
<evidence type="ECO:0000256" key="1">
    <source>
        <dbReference type="ARBA" id="ARBA00009865"/>
    </source>
</evidence>
<dbReference type="Pfam" id="PF04616">
    <property type="entry name" value="Glyco_hydro_43"/>
    <property type="match status" value="1"/>
</dbReference>
<evidence type="ECO:0000256" key="5">
    <source>
        <dbReference type="ARBA" id="ARBA00023277"/>
    </source>
</evidence>
<evidence type="ECO:0000256" key="7">
    <source>
        <dbReference type="RuleBase" id="RU361187"/>
    </source>
</evidence>
<keyword evidence="11" id="KW-1185">Reference proteome</keyword>
<keyword evidence="4 7" id="KW-0378">Hydrolase</keyword>
<dbReference type="InterPro" id="IPR023296">
    <property type="entry name" value="Glyco_hydro_beta-prop_sf"/>
</dbReference>
<dbReference type="Proteomes" id="UP000647133">
    <property type="component" value="Unassembled WGS sequence"/>
</dbReference>
<reference evidence="10 11" key="1">
    <citation type="submission" date="2020-09" db="EMBL/GenBank/DDBJ databases">
        <title>Echinicola sp. CAU 1574 isolated from sand of Sido Beach.</title>
        <authorList>
            <person name="Kim W."/>
        </authorList>
    </citation>
    <scope>NUCLEOTIDE SEQUENCE [LARGE SCALE GENOMIC DNA]</scope>
    <source>
        <strain evidence="10 11">CAU 1574</strain>
    </source>
</reference>
<evidence type="ECO:0000313" key="11">
    <source>
        <dbReference type="Proteomes" id="UP000647133"/>
    </source>
</evidence>
<dbReference type="InterPro" id="IPR005084">
    <property type="entry name" value="CBM6"/>
</dbReference>
<dbReference type="InterPro" id="IPR006584">
    <property type="entry name" value="Cellulose-bd_IV"/>
</dbReference>
<dbReference type="SMART" id="SM00606">
    <property type="entry name" value="CBD_IV"/>
    <property type="match status" value="1"/>
</dbReference>
<keyword evidence="5" id="KW-0119">Carbohydrate metabolism</keyword>
<organism evidence="10 11">
    <name type="scientific">Echinicola arenosa</name>
    <dbReference type="NCBI Taxonomy" id="2774144"/>
    <lineage>
        <taxon>Bacteria</taxon>
        <taxon>Pseudomonadati</taxon>
        <taxon>Bacteroidota</taxon>
        <taxon>Cytophagia</taxon>
        <taxon>Cytophagales</taxon>
        <taxon>Cyclobacteriaceae</taxon>
        <taxon>Echinicola</taxon>
    </lineage>
</organism>
<dbReference type="InterPro" id="IPR006710">
    <property type="entry name" value="Glyco_hydro_43"/>
</dbReference>
<dbReference type="SUPFAM" id="SSF75005">
    <property type="entry name" value="Arabinanase/levansucrase/invertase"/>
    <property type="match status" value="1"/>
</dbReference>